<evidence type="ECO:0000259" key="16">
    <source>
        <dbReference type="Pfam" id="PF00920"/>
    </source>
</evidence>
<evidence type="ECO:0000313" key="19">
    <source>
        <dbReference type="Proteomes" id="UP000708347"/>
    </source>
</evidence>
<dbReference type="Proteomes" id="UP000708347">
    <property type="component" value="Unassembled WGS sequence"/>
</dbReference>
<comment type="function">
    <text evidence="15">Functions in the biosynthesis of branched-chain amino acids. Catalyzes the dehydration of (2R,3R)-2,3-dihydroxy-3-methylpentanoate (2,3-dihydroxy-3-methylvalerate) into 2-oxo-3-methylpentanoate (2-oxo-3-methylvalerate) and of (2R)-2,3-dihydroxy-3-methylbutanoate (2,3-dihydroxyisovalerate) into 2-oxo-3-methylbutanoate (2-oxoisovalerate), the penultimate precursor to L-isoleucine and L-valine, respectively.</text>
</comment>
<comment type="subunit">
    <text evidence="15">Homodimer.</text>
</comment>
<evidence type="ECO:0000313" key="18">
    <source>
        <dbReference type="EMBL" id="NTY61402.1"/>
    </source>
</evidence>
<comment type="caution">
    <text evidence="15">Lacks conserved residue(s) required for the propagation of feature annotation.</text>
</comment>
<feature type="domain" description="Dihydroxy-acid/6-phosphogluconate dehydratase N-terminal" evidence="16">
    <location>
        <begin position="39"/>
        <end position="361"/>
    </location>
</feature>
<protein>
    <recommendedName>
        <fullName evidence="14 15">Dihydroxy-acid dehydratase</fullName>
        <shortName evidence="15">DAD</shortName>
        <ecNumber evidence="14 15">4.2.1.9</ecNumber>
    </recommendedName>
</protein>
<dbReference type="EMBL" id="VBSB01000010">
    <property type="protein sequence ID" value="NTY61402.1"/>
    <property type="molecule type" value="Genomic_DNA"/>
</dbReference>
<dbReference type="InterPro" id="IPR042096">
    <property type="entry name" value="Dihydro-acid_dehy_C"/>
</dbReference>
<evidence type="ECO:0000256" key="7">
    <source>
        <dbReference type="ARBA" id="ARBA00023004"/>
    </source>
</evidence>
<dbReference type="SUPFAM" id="SSF143975">
    <property type="entry name" value="IlvD/EDD N-terminal domain-like"/>
    <property type="match status" value="1"/>
</dbReference>
<sequence>MTQTPDLKPRSRDVTDGLEKAAARGMLRAVGMGDDDWVKPQIGVGSSWNEITPCNMSLQRLAQAVKGGVHEAGGYPLEFGTISVSDGISMGHEGMHFSLVSREVIADSVETVMQAERLDGSVLLAGCDKSIPGMLMAAARLNLASVFLYNGSIMPGVAKLTDGSEKEVTIIDAFEAVGACARGLMSREDVDIIERAICPGEGACGGMYTANTMASAAEALGMSLPGSASPVAIDHRRDEYARRSGEAVVGMLRRGITTSDILTKEAFENAIAVVMAFGGSTNAVLHLLAIASEANVELSLADFTRIGEKVPHLADVKPFGRHVMKHVDEIGGVPVVMKALLDAGLLHGDCLTVTGETMAANLAHIEPPDPDGKVLRAMNNPIHPTGGITILHGSLAPEGAVVKSAGFDSDVFEGTARVFEGERAALDALEDGTITHGDVVVIRYEGPKGGPGMREMLAITGAIKGAGLGKDVLLMTDGRFSGGTTGLCVGHIAPEAVDAGPIAFVRDGDRIRLDVGKGTLDVLVDADEFDSRKAGFNPPAPKYTTGVLAKYRKLVGSAATGAVCG</sequence>
<dbReference type="InterPro" id="IPR050165">
    <property type="entry name" value="DHAD_IlvD/Edd"/>
</dbReference>
<evidence type="ECO:0000256" key="4">
    <source>
        <dbReference type="ARBA" id="ARBA00022714"/>
    </source>
</evidence>
<evidence type="ECO:0000256" key="2">
    <source>
        <dbReference type="ARBA" id="ARBA00006486"/>
    </source>
</evidence>
<dbReference type="PROSITE" id="PS00887">
    <property type="entry name" value="ILVD_EDD_2"/>
    <property type="match status" value="1"/>
</dbReference>
<feature type="binding site" description="via carbamate group" evidence="15">
    <location>
        <position position="129"/>
    </location>
    <ligand>
        <name>Mg(2+)</name>
        <dbReference type="ChEBI" id="CHEBI:18420"/>
    </ligand>
</feature>
<feature type="binding site" evidence="15">
    <location>
        <position position="54"/>
    </location>
    <ligand>
        <name>[2Fe-2S] cluster</name>
        <dbReference type="ChEBI" id="CHEBI:190135"/>
    </ligand>
</feature>
<proteinExistence type="inferred from homology"/>
<evidence type="ECO:0000256" key="11">
    <source>
        <dbReference type="ARBA" id="ARBA00029304"/>
    </source>
</evidence>
<dbReference type="Pfam" id="PF00920">
    <property type="entry name" value="ILVD_EDD_N"/>
    <property type="match status" value="1"/>
</dbReference>
<comment type="pathway">
    <text evidence="13 15">Amino-acid biosynthesis; L-isoleucine biosynthesis; L-isoleucine from 2-oxobutanoate: step 3/4.</text>
</comment>
<keyword evidence="3 15" id="KW-0028">Amino-acid biosynthesis</keyword>
<dbReference type="NCBIfam" id="NF002068">
    <property type="entry name" value="PRK00911.1"/>
    <property type="match status" value="1"/>
</dbReference>
<dbReference type="InterPro" id="IPR004404">
    <property type="entry name" value="DihydroxyA_deHydtase"/>
</dbReference>
<name>A0ABX2JXC7_9MYCO</name>
<evidence type="ECO:0000259" key="17">
    <source>
        <dbReference type="Pfam" id="PF24877"/>
    </source>
</evidence>
<gene>
    <name evidence="15 18" type="primary">ilvD</name>
    <name evidence="18" type="ORF">FEG63_17805</name>
</gene>
<keyword evidence="8 15" id="KW-0411">Iron-sulfur</keyword>
<evidence type="ECO:0000256" key="12">
    <source>
        <dbReference type="ARBA" id="ARBA00029436"/>
    </source>
</evidence>
<dbReference type="Gene3D" id="3.50.30.80">
    <property type="entry name" value="IlvD/EDD C-terminal domain-like"/>
    <property type="match status" value="1"/>
</dbReference>
<reference evidence="18 19" key="1">
    <citation type="submission" date="2019-05" db="EMBL/GenBank/DDBJ databases">
        <title>Mycolicibacterium sphagni ENV482 genome assembly.</title>
        <authorList>
            <person name="Chen W."/>
            <person name="Faulkner N.W."/>
            <person name="Hyman M.R."/>
        </authorList>
    </citation>
    <scope>NUCLEOTIDE SEQUENCE [LARGE SCALE GENOMIC DNA]</scope>
    <source>
        <strain evidence="18 19">ENV482</strain>
    </source>
</reference>
<dbReference type="PANTHER" id="PTHR21000:SF5">
    <property type="entry name" value="DIHYDROXY-ACID DEHYDRATASE, MITOCHONDRIAL"/>
    <property type="match status" value="1"/>
</dbReference>
<dbReference type="InterPro" id="IPR056740">
    <property type="entry name" value="ILV_EDD_C"/>
</dbReference>
<comment type="pathway">
    <text evidence="12 15">Amino-acid biosynthesis; L-valine biosynthesis; L-valine from pyruvate: step 3/4.</text>
</comment>
<keyword evidence="10 15" id="KW-0100">Branched-chain amino acid biosynthesis</keyword>
<dbReference type="NCBIfam" id="TIGR00110">
    <property type="entry name" value="ilvD"/>
    <property type="match status" value="1"/>
</dbReference>
<evidence type="ECO:0000256" key="13">
    <source>
        <dbReference type="ARBA" id="ARBA00029437"/>
    </source>
</evidence>
<evidence type="ECO:0000256" key="1">
    <source>
        <dbReference type="ARBA" id="ARBA00001946"/>
    </source>
</evidence>
<evidence type="ECO:0000256" key="8">
    <source>
        <dbReference type="ARBA" id="ARBA00023014"/>
    </source>
</evidence>
<accession>A0ABX2JXC7</accession>
<keyword evidence="9 15" id="KW-0456">Lyase</keyword>
<feature type="binding site" evidence="15">
    <location>
        <position position="86"/>
    </location>
    <ligand>
        <name>Mg(2+)</name>
        <dbReference type="ChEBI" id="CHEBI:18420"/>
    </ligand>
</feature>
<comment type="cofactor">
    <cofactor evidence="1 15">
        <name>Mg(2+)</name>
        <dbReference type="ChEBI" id="CHEBI:18420"/>
    </cofactor>
</comment>
<dbReference type="GO" id="GO:0004160">
    <property type="term" value="F:dihydroxy-acid dehydratase activity"/>
    <property type="evidence" value="ECO:0007669"/>
    <property type="project" value="UniProtKB-EC"/>
</dbReference>
<dbReference type="RefSeq" id="WP_174399159.1">
    <property type="nucleotide sequence ID" value="NZ_VBSB01000010.1"/>
</dbReference>
<keyword evidence="4 15" id="KW-0001">2Fe-2S</keyword>
<feature type="modified residue" description="N6-carboxylysine" evidence="15">
    <location>
        <position position="129"/>
    </location>
</feature>
<dbReference type="InterPro" id="IPR020558">
    <property type="entry name" value="DiOHA_6PGluconate_deHydtase_CS"/>
</dbReference>
<comment type="similarity">
    <text evidence="2 15">Belongs to the IlvD/Edd family.</text>
</comment>
<evidence type="ECO:0000256" key="15">
    <source>
        <dbReference type="HAMAP-Rule" id="MF_00012"/>
    </source>
</evidence>
<comment type="cofactor">
    <cofactor evidence="15">
        <name>[2Fe-2S] cluster</name>
        <dbReference type="ChEBI" id="CHEBI:190135"/>
    </cofactor>
    <text evidence="15">Binds 1 [2Fe-2S] cluster per subunit. This cluster acts as a Lewis acid cofactor.</text>
</comment>
<keyword evidence="5 15" id="KW-0479">Metal-binding</keyword>
<dbReference type="SUPFAM" id="SSF52016">
    <property type="entry name" value="LeuD/IlvD-like"/>
    <property type="match status" value="1"/>
</dbReference>
<evidence type="ECO:0000256" key="5">
    <source>
        <dbReference type="ARBA" id="ARBA00022723"/>
    </source>
</evidence>
<dbReference type="InterPro" id="IPR037237">
    <property type="entry name" value="IlvD/EDD_N"/>
</dbReference>
<feature type="binding site" evidence="15">
    <location>
        <position position="455"/>
    </location>
    <ligand>
        <name>Mg(2+)</name>
        <dbReference type="ChEBI" id="CHEBI:18420"/>
    </ligand>
</feature>
<dbReference type="PANTHER" id="PTHR21000">
    <property type="entry name" value="DIHYDROXY-ACID DEHYDRATASE DAD"/>
    <property type="match status" value="1"/>
</dbReference>
<organism evidence="18 19">
    <name type="scientific">Mycolicibacterium sphagni</name>
    <dbReference type="NCBI Taxonomy" id="1786"/>
    <lineage>
        <taxon>Bacteria</taxon>
        <taxon>Bacillati</taxon>
        <taxon>Actinomycetota</taxon>
        <taxon>Actinomycetes</taxon>
        <taxon>Mycobacteriales</taxon>
        <taxon>Mycobacteriaceae</taxon>
        <taxon>Mycolicibacterium</taxon>
    </lineage>
</organism>
<evidence type="ECO:0000256" key="3">
    <source>
        <dbReference type="ARBA" id="ARBA00022605"/>
    </source>
</evidence>
<feature type="active site" description="Proton acceptor" evidence="15">
    <location>
        <position position="481"/>
    </location>
</feature>
<evidence type="ECO:0000256" key="9">
    <source>
        <dbReference type="ARBA" id="ARBA00023239"/>
    </source>
</evidence>
<dbReference type="Pfam" id="PF24877">
    <property type="entry name" value="ILV_EDD_C"/>
    <property type="match status" value="1"/>
</dbReference>
<evidence type="ECO:0000256" key="10">
    <source>
        <dbReference type="ARBA" id="ARBA00023304"/>
    </source>
</evidence>
<dbReference type="HAMAP" id="MF_00012">
    <property type="entry name" value="IlvD"/>
    <property type="match status" value="1"/>
</dbReference>
<keyword evidence="7 15" id="KW-0408">Iron</keyword>
<evidence type="ECO:0000256" key="14">
    <source>
        <dbReference type="ARBA" id="ARBA00029490"/>
    </source>
</evidence>
<evidence type="ECO:0000256" key="6">
    <source>
        <dbReference type="ARBA" id="ARBA00022842"/>
    </source>
</evidence>
<feature type="binding site" evidence="15">
    <location>
        <position position="128"/>
    </location>
    <ligand>
        <name>Mg(2+)</name>
        <dbReference type="ChEBI" id="CHEBI:18420"/>
    </ligand>
</feature>
<comment type="catalytic activity">
    <reaction evidence="15">
        <text>(2R,3R)-2,3-dihydroxy-3-methylpentanoate = (S)-3-methyl-2-oxopentanoate + H2O</text>
        <dbReference type="Rhea" id="RHEA:27694"/>
        <dbReference type="ChEBI" id="CHEBI:15377"/>
        <dbReference type="ChEBI" id="CHEBI:35146"/>
        <dbReference type="ChEBI" id="CHEBI:49258"/>
        <dbReference type="EC" id="4.2.1.9"/>
    </reaction>
</comment>
<dbReference type="InterPro" id="IPR000581">
    <property type="entry name" value="ILV_EDD_N"/>
</dbReference>
<feature type="domain" description="Dihydroxy-acid/6-phosphogluconate dehydratase C-terminal" evidence="17">
    <location>
        <begin position="373"/>
        <end position="562"/>
    </location>
</feature>
<keyword evidence="19" id="KW-1185">Reference proteome</keyword>
<comment type="catalytic activity">
    <reaction evidence="11">
        <text>(2R)-2,3-dihydroxy-3-methylbutanoate = 3-methyl-2-oxobutanoate + H2O</text>
        <dbReference type="Rhea" id="RHEA:24809"/>
        <dbReference type="ChEBI" id="CHEBI:11851"/>
        <dbReference type="ChEBI" id="CHEBI:15377"/>
        <dbReference type="ChEBI" id="CHEBI:49072"/>
        <dbReference type="EC" id="4.2.1.9"/>
    </reaction>
    <physiologicalReaction direction="left-to-right" evidence="11">
        <dbReference type="Rhea" id="RHEA:24810"/>
    </physiologicalReaction>
</comment>
<dbReference type="EC" id="4.2.1.9" evidence="14 15"/>
<keyword evidence="6 15" id="KW-0460">Magnesium</keyword>
<dbReference type="PROSITE" id="PS00886">
    <property type="entry name" value="ILVD_EDD_1"/>
    <property type="match status" value="1"/>
</dbReference>
<comment type="caution">
    <text evidence="18">The sequence shown here is derived from an EMBL/GenBank/DDBJ whole genome shotgun (WGS) entry which is preliminary data.</text>
</comment>